<dbReference type="RefSeq" id="WP_216341047.1">
    <property type="nucleotide sequence ID" value="NZ_JAHLEM010000066.1"/>
</dbReference>
<feature type="coiled-coil region" evidence="1">
    <location>
        <begin position="15"/>
        <end position="63"/>
    </location>
</feature>
<keyword evidence="1" id="KW-0175">Coiled coil</keyword>
<comment type="caution">
    <text evidence="3">The sequence shown here is derived from an EMBL/GenBank/DDBJ whole genome shotgun (WGS) entry which is preliminary data.</text>
</comment>
<proteinExistence type="predicted"/>
<gene>
    <name evidence="3" type="ORF">KN815_08025</name>
</gene>
<reference evidence="3 4" key="1">
    <citation type="submission" date="2021-06" db="EMBL/GenBank/DDBJ databases">
        <authorList>
            <person name="Pan X."/>
        </authorList>
    </citation>
    <scope>NUCLEOTIDE SEQUENCE [LARGE SCALE GENOMIC DNA]</scope>
    <source>
        <strain evidence="3 4">4503</strain>
    </source>
</reference>
<evidence type="ECO:0000313" key="3">
    <source>
        <dbReference type="EMBL" id="MBU3864028.1"/>
    </source>
</evidence>
<feature type="region of interest" description="Disordered" evidence="2">
    <location>
        <begin position="79"/>
        <end position="121"/>
    </location>
</feature>
<evidence type="ECO:0000256" key="2">
    <source>
        <dbReference type="SAM" id="MobiDB-lite"/>
    </source>
</evidence>
<feature type="compositionally biased region" description="Polar residues" evidence="2">
    <location>
        <begin position="95"/>
        <end position="116"/>
    </location>
</feature>
<accession>A0ABS6CAX0</accession>
<protein>
    <recommendedName>
        <fullName evidence="5">HTH marR-type domain-containing protein</fullName>
    </recommendedName>
</protein>
<name>A0ABS6CAX0_9ACTN</name>
<keyword evidence="4" id="KW-1185">Reference proteome</keyword>
<dbReference type="EMBL" id="JAHLEM010000066">
    <property type="protein sequence ID" value="MBU3864028.1"/>
    <property type="molecule type" value="Genomic_DNA"/>
</dbReference>
<organism evidence="3 4">
    <name type="scientific">Streptomyces niphimycinicus</name>
    <dbReference type="NCBI Taxonomy" id="2842201"/>
    <lineage>
        <taxon>Bacteria</taxon>
        <taxon>Bacillati</taxon>
        <taxon>Actinomycetota</taxon>
        <taxon>Actinomycetes</taxon>
        <taxon>Kitasatosporales</taxon>
        <taxon>Streptomycetaceae</taxon>
        <taxon>Streptomyces</taxon>
    </lineage>
</organism>
<evidence type="ECO:0000256" key="1">
    <source>
        <dbReference type="SAM" id="Coils"/>
    </source>
</evidence>
<dbReference type="Proteomes" id="UP000720508">
    <property type="component" value="Unassembled WGS sequence"/>
</dbReference>
<evidence type="ECO:0008006" key="5">
    <source>
        <dbReference type="Google" id="ProtNLM"/>
    </source>
</evidence>
<sequence>MSQHEGHPSSADWVAQDLEQLLHECDALIESHDEQLRRLRASITDLETEREHACRKRDQARRVLETLRAAVLEGQQLRAARTQSPNPHLRIVSGSEDSSVPHASSETGTPGTSQLPPGNPVVLIEGPRSVTIMKVISSDGRRDWTARAVTDALGESADAVRRNRCVLETLCGRGVLTKKQSPSGRGNGKNVFYRLAAPWQAA</sequence>
<evidence type="ECO:0000313" key="4">
    <source>
        <dbReference type="Proteomes" id="UP000720508"/>
    </source>
</evidence>